<dbReference type="Proteomes" id="UP001145114">
    <property type="component" value="Unassembled WGS sequence"/>
</dbReference>
<feature type="non-terminal residue" evidence="1">
    <location>
        <position position="87"/>
    </location>
</feature>
<protein>
    <submittedName>
        <fullName evidence="1">Uncharacterized protein</fullName>
    </submittedName>
</protein>
<evidence type="ECO:0000313" key="2">
    <source>
        <dbReference type="Proteomes" id="UP001145114"/>
    </source>
</evidence>
<organism evidence="1 2">
    <name type="scientific">Spiromyces aspiralis</name>
    <dbReference type="NCBI Taxonomy" id="68401"/>
    <lineage>
        <taxon>Eukaryota</taxon>
        <taxon>Fungi</taxon>
        <taxon>Fungi incertae sedis</taxon>
        <taxon>Zoopagomycota</taxon>
        <taxon>Kickxellomycotina</taxon>
        <taxon>Kickxellomycetes</taxon>
        <taxon>Kickxellales</taxon>
        <taxon>Kickxellaceae</taxon>
        <taxon>Spiromyces</taxon>
    </lineage>
</organism>
<accession>A0ACC1HIV5</accession>
<comment type="caution">
    <text evidence="1">The sequence shown here is derived from an EMBL/GenBank/DDBJ whole genome shotgun (WGS) entry which is preliminary data.</text>
</comment>
<proteinExistence type="predicted"/>
<sequence>MEKRRQRNKTPPPSAATAHPHILPFPLPDKSLPPVPPVPSTSRFESLIADKRELQQPHPHHHQQHQQQQETSPYWGLGLESAHVAQA</sequence>
<gene>
    <name evidence="1" type="ORF">EV182_008077</name>
</gene>
<name>A0ACC1HIV5_9FUNG</name>
<reference evidence="1" key="1">
    <citation type="submission" date="2022-06" db="EMBL/GenBank/DDBJ databases">
        <title>Phylogenomic reconstructions and comparative analyses of Kickxellomycotina fungi.</title>
        <authorList>
            <person name="Reynolds N.K."/>
            <person name="Stajich J.E."/>
            <person name="Barry K."/>
            <person name="Grigoriev I.V."/>
            <person name="Crous P."/>
            <person name="Smith M.E."/>
        </authorList>
    </citation>
    <scope>NUCLEOTIDE SEQUENCE</scope>
    <source>
        <strain evidence="1">RSA 2271</strain>
    </source>
</reference>
<dbReference type="EMBL" id="JAMZIH010004004">
    <property type="protein sequence ID" value="KAJ1676498.1"/>
    <property type="molecule type" value="Genomic_DNA"/>
</dbReference>
<keyword evidence="2" id="KW-1185">Reference proteome</keyword>
<evidence type="ECO:0000313" key="1">
    <source>
        <dbReference type="EMBL" id="KAJ1676498.1"/>
    </source>
</evidence>